<dbReference type="GO" id="GO:0015074">
    <property type="term" value="P:DNA integration"/>
    <property type="evidence" value="ECO:0007669"/>
    <property type="project" value="InterPro"/>
</dbReference>
<dbReference type="PANTHER" id="PTHR42648">
    <property type="entry name" value="TRANSPOSASE, PUTATIVE-RELATED"/>
    <property type="match status" value="1"/>
</dbReference>
<dbReference type="PANTHER" id="PTHR42648:SF31">
    <property type="entry name" value="RNA-DIRECTED DNA POLYMERASE"/>
    <property type="match status" value="1"/>
</dbReference>
<dbReference type="InterPro" id="IPR012337">
    <property type="entry name" value="RNaseH-like_sf"/>
</dbReference>
<evidence type="ECO:0000313" key="2">
    <source>
        <dbReference type="Proteomes" id="UP000189701"/>
    </source>
</evidence>
<dbReference type="AlphaFoldDB" id="A0A1U7X4P2"/>
<dbReference type="GeneID" id="104230679"/>
<evidence type="ECO:0000259" key="1">
    <source>
        <dbReference type="PROSITE" id="PS50994"/>
    </source>
</evidence>
<dbReference type="STRING" id="4096.A0A1U7X4P2"/>
<dbReference type="InterPro" id="IPR036397">
    <property type="entry name" value="RNaseH_sf"/>
</dbReference>
<reference evidence="3" key="2">
    <citation type="submission" date="2025-08" db="UniProtKB">
        <authorList>
            <consortium name="RefSeq"/>
        </authorList>
    </citation>
    <scope>IDENTIFICATION</scope>
    <source>
        <tissue evidence="3">Leaf</tissue>
    </source>
</reference>
<sequence>MAIEGIGASSDTGVEDVTVDATPVANPSHVGEMVINQHHPLFLEPSDTPVYTKDKFPPALHDLWEKCNAIVLSWIMNSVSNELLRGMVYATSAQKVWVGLRESFDKVNGSRILFLHRQIATLSQGISSMSVYFAKLKELWVEFDALMPCPGCGCEESKRYAEHFGNHSKEGITMFSGKRNTQGTSNYKPKRNNLFCDYCKYKGHTRDTCYKFHGYPAGFKQKRKAGPNNATQYIWPLTNSGPSSGSFEASANLAGLQQNNLDSTSQGGQGVIAGVPQFTVDQYNQILYLLGKSNITSSSQSDPQSSAMSAGMTPSFVATEAEVRWIVDTGASNHIVKRLKILEESRSTDETSIGKDLFNGRVRGIGKEDEGLYIYISGNKDQTNGGGNNNSDSGRSFVNTIKDDSSSVSLWHMRLSHVLIDVLRKLKCFQYLKCNSETKQYTVCPIVKQTRLPFPLSTSVVTACFHLLHADVWGPYRVPTHDGKKYFLTLVDDHSKFTWVLLLPSKAEVIVAIKQFFTVIKNVYSCTVKFLRTDNGCEFFNSQMTELLQSLGIVHQSSCVYTPQ</sequence>
<protein>
    <submittedName>
        <fullName evidence="3">Uncharacterized protein LOC104230679</fullName>
    </submittedName>
</protein>
<dbReference type="eggNOG" id="KOG0017">
    <property type="taxonomic scope" value="Eukaryota"/>
</dbReference>
<gene>
    <name evidence="3" type="primary">LOC104230679</name>
</gene>
<dbReference type="Proteomes" id="UP000189701">
    <property type="component" value="Unplaced"/>
</dbReference>
<dbReference type="Pfam" id="PF00665">
    <property type="entry name" value="rve"/>
    <property type="match status" value="1"/>
</dbReference>
<evidence type="ECO:0000313" key="3">
    <source>
        <dbReference type="RefSeq" id="XP_009781844.1"/>
    </source>
</evidence>
<dbReference type="PROSITE" id="PS50994">
    <property type="entry name" value="INTEGRASE"/>
    <property type="match status" value="1"/>
</dbReference>
<dbReference type="Gene3D" id="3.30.420.10">
    <property type="entry name" value="Ribonuclease H-like superfamily/Ribonuclease H"/>
    <property type="match status" value="1"/>
</dbReference>
<feature type="domain" description="Integrase catalytic" evidence="1">
    <location>
        <begin position="451"/>
        <end position="564"/>
    </location>
</feature>
<organism evidence="2 3">
    <name type="scientific">Nicotiana sylvestris</name>
    <name type="common">Wood tobacco</name>
    <name type="synonym">South American tobacco</name>
    <dbReference type="NCBI Taxonomy" id="4096"/>
    <lineage>
        <taxon>Eukaryota</taxon>
        <taxon>Viridiplantae</taxon>
        <taxon>Streptophyta</taxon>
        <taxon>Embryophyta</taxon>
        <taxon>Tracheophyta</taxon>
        <taxon>Spermatophyta</taxon>
        <taxon>Magnoliopsida</taxon>
        <taxon>eudicotyledons</taxon>
        <taxon>Gunneridae</taxon>
        <taxon>Pentapetalae</taxon>
        <taxon>asterids</taxon>
        <taxon>lamiids</taxon>
        <taxon>Solanales</taxon>
        <taxon>Solanaceae</taxon>
        <taxon>Nicotianoideae</taxon>
        <taxon>Nicotianeae</taxon>
        <taxon>Nicotiana</taxon>
    </lineage>
</organism>
<keyword evidence="2" id="KW-1185">Reference proteome</keyword>
<reference evidence="2" key="1">
    <citation type="journal article" date="2013" name="Genome Biol.">
        <title>Reference genomes and transcriptomes of Nicotiana sylvestris and Nicotiana tomentosiformis.</title>
        <authorList>
            <person name="Sierro N."/>
            <person name="Battey J.N."/>
            <person name="Ouadi S."/>
            <person name="Bovet L."/>
            <person name="Goepfert S."/>
            <person name="Bakaher N."/>
            <person name="Peitsch M.C."/>
            <person name="Ivanov N.V."/>
        </authorList>
    </citation>
    <scope>NUCLEOTIDE SEQUENCE [LARGE SCALE GENOMIC DNA]</scope>
</reference>
<dbReference type="InterPro" id="IPR001584">
    <property type="entry name" value="Integrase_cat-core"/>
</dbReference>
<dbReference type="RefSeq" id="XP_009781844.1">
    <property type="nucleotide sequence ID" value="XM_009783542.1"/>
</dbReference>
<dbReference type="GO" id="GO:0003676">
    <property type="term" value="F:nucleic acid binding"/>
    <property type="evidence" value="ECO:0007669"/>
    <property type="project" value="InterPro"/>
</dbReference>
<proteinExistence type="predicted"/>
<dbReference type="KEGG" id="nsy:104230679"/>
<dbReference type="OrthoDB" id="1286631at2759"/>
<accession>A0A1U7X4P2</accession>
<name>A0A1U7X4P2_NICSY</name>
<dbReference type="SUPFAM" id="SSF53098">
    <property type="entry name" value="Ribonuclease H-like"/>
    <property type="match status" value="1"/>
</dbReference>
<dbReference type="InterPro" id="IPR039537">
    <property type="entry name" value="Retrotran_Ty1/copia-like"/>
</dbReference>